<protein>
    <submittedName>
        <fullName evidence="2">Uncharacterized protein</fullName>
    </submittedName>
</protein>
<proteinExistence type="predicted"/>
<dbReference type="AlphaFoldDB" id="A0A6L9L3D4"/>
<comment type="caution">
    <text evidence="2">The sequence shown here is derived from an EMBL/GenBank/DDBJ whole genome shotgun (WGS) entry which is preliminary data.</text>
</comment>
<name>A0A6L9L3D4_9BACT</name>
<organism evidence="2 3">
    <name type="scientific">Spirosoma terrae</name>
    <dbReference type="NCBI Taxonomy" id="1968276"/>
    <lineage>
        <taxon>Bacteria</taxon>
        <taxon>Pseudomonadati</taxon>
        <taxon>Bacteroidota</taxon>
        <taxon>Cytophagia</taxon>
        <taxon>Cytophagales</taxon>
        <taxon>Cytophagaceae</taxon>
        <taxon>Spirosoma</taxon>
    </lineage>
</organism>
<reference evidence="2 3" key="1">
    <citation type="submission" date="2020-02" db="EMBL/GenBank/DDBJ databases">
        <title>Draft genome sequence of two Spirosoma agri KCTC 52727 and Spirosoma terrae KCTC 52035.</title>
        <authorList>
            <person name="Rojas J."/>
            <person name="Ambika Manirajan B."/>
            <person name="Suarez C."/>
            <person name="Ratering S."/>
            <person name="Schnell S."/>
        </authorList>
    </citation>
    <scope>NUCLEOTIDE SEQUENCE [LARGE SCALE GENOMIC DNA]</scope>
    <source>
        <strain evidence="2 3">KCTC 52035</strain>
    </source>
</reference>
<dbReference type="RefSeq" id="WP_163941949.1">
    <property type="nucleotide sequence ID" value="NZ_JAAFZH010000001.1"/>
</dbReference>
<dbReference type="EMBL" id="JAAFZH010000001">
    <property type="protein sequence ID" value="NDU93621.1"/>
    <property type="molecule type" value="Genomic_DNA"/>
</dbReference>
<feature type="transmembrane region" description="Helical" evidence="1">
    <location>
        <begin position="30"/>
        <end position="47"/>
    </location>
</feature>
<keyword evidence="1" id="KW-0472">Membrane</keyword>
<feature type="transmembrane region" description="Helical" evidence="1">
    <location>
        <begin position="7"/>
        <end position="24"/>
    </location>
</feature>
<keyword evidence="3" id="KW-1185">Reference proteome</keyword>
<gene>
    <name evidence="2" type="ORF">GK108_01945</name>
</gene>
<keyword evidence="1" id="KW-1133">Transmembrane helix</keyword>
<dbReference type="Proteomes" id="UP000474175">
    <property type="component" value="Unassembled WGS sequence"/>
</dbReference>
<keyword evidence="1" id="KW-0812">Transmembrane</keyword>
<evidence type="ECO:0000313" key="2">
    <source>
        <dbReference type="EMBL" id="NDU93621.1"/>
    </source>
</evidence>
<evidence type="ECO:0000256" key="1">
    <source>
        <dbReference type="SAM" id="Phobius"/>
    </source>
</evidence>
<evidence type="ECO:0000313" key="3">
    <source>
        <dbReference type="Proteomes" id="UP000474175"/>
    </source>
</evidence>
<sequence>MMLHTLIRYSILFAIAVVVLVLAVLLIKLLAHAMLLVAGVVMALYVWKKYGTKSYMNNTFKL</sequence>
<accession>A0A6L9L3D4</accession>